<dbReference type="EMBL" id="PFHJ01000034">
    <property type="protein sequence ID" value="PIW91250.1"/>
    <property type="molecule type" value="Genomic_DNA"/>
</dbReference>
<feature type="non-terminal residue" evidence="1">
    <location>
        <position position="80"/>
    </location>
</feature>
<evidence type="ECO:0000313" key="2">
    <source>
        <dbReference type="Proteomes" id="UP000236840"/>
    </source>
</evidence>
<proteinExistence type="predicted"/>
<comment type="caution">
    <text evidence="1">The sequence shown here is derived from an EMBL/GenBank/DDBJ whole genome shotgun (WGS) entry which is preliminary data.</text>
</comment>
<gene>
    <name evidence="1" type="ORF">COZ90_01390</name>
</gene>
<reference evidence="2" key="1">
    <citation type="submission" date="2017-09" db="EMBL/GenBank/DDBJ databases">
        <title>Depth-based differentiation of microbial function through sediment-hosted aquifers and enrichment of novel symbionts in the deep terrestrial subsurface.</title>
        <authorList>
            <person name="Probst A.J."/>
            <person name="Ladd B."/>
            <person name="Jarett J.K."/>
            <person name="Geller-Mcgrath D.E."/>
            <person name="Sieber C.M.K."/>
            <person name="Emerson J.B."/>
            <person name="Anantharaman K."/>
            <person name="Thomas B.C."/>
            <person name="Malmstrom R."/>
            <person name="Stieglmeier M."/>
            <person name="Klingl A."/>
            <person name="Woyke T."/>
            <person name="Ryan C.M."/>
            <person name="Banfield J.F."/>
        </authorList>
    </citation>
    <scope>NUCLEOTIDE SEQUENCE [LARGE SCALE GENOMIC DNA]</scope>
</reference>
<organism evidence="1 2">
    <name type="scientific">Candidatus Nealsonbacteria bacterium CG_4_8_14_3_um_filter_37_36</name>
    <dbReference type="NCBI Taxonomy" id="1974688"/>
    <lineage>
        <taxon>Bacteria</taxon>
        <taxon>Candidatus Nealsoniibacteriota</taxon>
    </lineage>
</organism>
<dbReference type="Proteomes" id="UP000236840">
    <property type="component" value="Unassembled WGS sequence"/>
</dbReference>
<accession>A0A2H9N135</accession>
<sequence length="80" mass="9126">MKANPKGQTSSTKMPRYFYSAKSLKGEEKSGILEAKDIHQLAKKLREQDFILIKAETEEEKIKKRKPKISLPFFGGVSLK</sequence>
<protein>
    <submittedName>
        <fullName evidence="1">Uncharacterized protein</fullName>
    </submittedName>
</protein>
<evidence type="ECO:0000313" key="1">
    <source>
        <dbReference type="EMBL" id="PIW91250.1"/>
    </source>
</evidence>
<name>A0A2H9N135_9BACT</name>
<dbReference type="AlphaFoldDB" id="A0A2H9N135"/>